<reference evidence="1 2" key="1">
    <citation type="submission" date="2024-08" db="EMBL/GenBank/DDBJ databases">
        <authorList>
            <person name="Lu H."/>
        </authorList>
    </citation>
    <scope>NUCLEOTIDE SEQUENCE [LARGE SCALE GENOMIC DNA]</scope>
    <source>
        <strain evidence="1 2">BYS78W</strain>
    </source>
</reference>
<evidence type="ECO:0000313" key="1">
    <source>
        <dbReference type="EMBL" id="MFG6486597.1"/>
    </source>
</evidence>
<dbReference type="Proteomes" id="UP001606134">
    <property type="component" value="Unassembled WGS sequence"/>
</dbReference>
<dbReference type="EMBL" id="JBIGIC010000003">
    <property type="protein sequence ID" value="MFG6486597.1"/>
    <property type="molecule type" value="Genomic_DNA"/>
</dbReference>
<name>A0ABW7H9V8_9BURK</name>
<organism evidence="1 2">
    <name type="scientific">Pelomonas candidula</name>
    <dbReference type="NCBI Taxonomy" id="3299025"/>
    <lineage>
        <taxon>Bacteria</taxon>
        <taxon>Pseudomonadati</taxon>
        <taxon>Pseudomonadota</taxon>
        <taxon>Betaproteobacteria</taxon>
        <taxon>Burkholderiales</taxon>
        <taxon>Sphaerotilaceae</taxon>
        <taxon>Roseateles</taxon>
    </lineage>
</organism>
<evidence type="ECO:0000313" key="2">
    <source>
        <dbReference type="Proteomes" id="UP001606134"/>
    </source>
</evidence>
<sequence length="237" mass="26021">MSTPDDFDPAHVLDGWRAPAPAPLDLDVGRLLAAGRATLDEVKKARLQARGYAMQDVEDIELPQVPPPPPLNDIPQVQLPARPAQGDARLLAGWQPNSWTALVRRVRGASAEVVQATRGPVVENHAPQWLCALWSPQRLDAPLLGRWPELAALVAAETAFGALHQLQAQLPPDALLWPAELAVDWALIAEIVLHQDARLRPTQSQALRELAEAERGATFARLNDGYAWHNRVARRRA</sequence>
<keyword evidence="2" id="KW-1185">Reference proteome</keyword>
<protein>
    <submittedName>
        <fullName evidence="1">Uncharacterized protein</fullName>
    </submittedName>
</protein>
<gene>
    <name evidence="1" type="ORF">ACG04R_07950</name>
</gene>
<comment type="caution">
    <text evidence="1">The sequence shown here is derived from an EMBL/GenBank/DDBJ whole genome shotgun (WGS) entry which is preliminary data.</text>
</comment>
<proteinExistence type="predicted"/>
<dbReference type="RefSeq" id="WP_394407812.1">
    <property type="nucleotide sequence ID" value="NZ_JBIGIC010000003.1"/>
</dbReference>
<accession>A0ABW7H9V8</accession>